<evidence type="ECO:0000313" key="2">
    <source>
        <dbReference type="EMBL" id="ACU60463.1"/>
    </source>
</evidence>
<dbReference type="AlphaFoldDB" id="A0A979G4I7"/>
<sequence length="91" mass="10718">MTFTILWDRYVTLKLLTSIAIVLKQLREERSLTQEDVYNDTSIHVGRIETANVNLVLAPCPHYAFIIISVWLIFFNDRKRIVMYSESSFYS</sequence>
<reference evidence="3" key="1">
    <citation type="submission" date="2009-08" db="EMBL/GenBank/DDBJ databases">
        <title>The complete genome of Chitinophaga pinensis DSM 2588.</title>
        <authorList>
            <consortium name="US DOE Joint Genome Institute (JGI-PGF)"/>
            <person name="Lucas S."/>
            <person name="Copeland A."/>
            <person name="Lapidus A."/>
            <person name="Glavina del Rio T."/>
            <person name="Dalin E."/>
            <person name="Tice H."/>
            <person name="Bruce D."/>
            <person name="Goodwin L."/>
            <person name="Pitluck S."/>
            <person name="Kyrpides N."/>
            <person name="Mavromatis K."/>
            <person name="Ivanova N."/>
            <person name="Mikhailova N."/>
            <person name="Sims D."/>
            <person name="Meinche L."/>
            <person name="Brettin T."/>
            <person name="Detter J.C."/>
            <person name="Han C."/>
            <person name="Larimer F."/>
            <person name="Land M."/>
            <person name="Hauser L."/>
            <person name="Markowitz V."/>
            <person name="Cheng J.-F."/>
            <person name="Hugenholtz P."/>
            <person name="Woyke T."/>
            <person name="Wu D."/>
            <person name="Spring S."/>
            <person name="Klenk H.-P."/>
            <person name="Eisen J.A."/>
        </authorList>
    </citation>
    <scope>NUCLEOTIDE SEQUENCE [LARGE SCALE GENOMIC DNA]</scope>
    <source>
        <strain evidence="3">ATCC 43595 / DSM 2588 / LMG 13176 / NBRC 15968 / NCIMB 11800 / UQM 2034</strain>
    </source>
</reference>
<gene>
    <name evidence="2" type="ordered locus">Cpin_2987</name>
</gene>
<dbReference type="KEGG" id="cpi:Cpin_2987"/>
<keyword evidence="1" id="KW-1133">Transmembrane helix</keyword>
<name>A0A979G4I7_CHIPD</name>
<reference evidence="2 3" key="2">
    <citation type="journal article" date="2010" name="Stand. Genomic Sci.">
        <title>Complete genome sequence of Chitinophaga pinensis type strain (UQM 2034).</title>
        <authorList>
            <person name="Glavina Del Rio T."/>
            <person name="Abt B."/>
            <person name="Spring S."/>
            <person name="Lapidus A."/>
            <person name="Nolan M."/>
            <person name="Tice H."/>
            <person name="Copeland A."/>
            <person name="Cheng J.F."/>
            <person name="Chen F."/>
            <person name="Bruce D."/>
            <person name="Goodwin L."/>
            <person name="Pitluck S."/>
            <person name="Ivanova N."/>
            <person name="Mavromatis K."/>
            <person name="Mikhailova N."/>
            <person name="Pati A."/>
            <person name="Chen A."/>
            <person name="Palaniappan K."/>
            <person name="Land M."/>
            <person name="Hauser L."/>
            <person name="Chang Y.J."/>
            <person name="Jeffries C.D."/>
            <person name="Chain P."/>
            <person name="Saunders E."/>
            <person name="Detter J.C."/>
            <person name="Brettin T."/>
            <person name="Rohde M."/>
            <person name="Goker M."/>
            <person name="Bristow J."/>
            <person name="Eisen J.A."/>
            <person name="Markowitz V."/>
            <person name="Hugenholtz P."/>
            <person name="Kyrpides N.C."/>
            <person name="Klenk H.P."/>
            <person name="Lucas S."/>
        </authorList>
    </citation>
    <scope>NUCLEOTIDE SEQUENCE [LARGE SCALE GENOMIC DNA]</scope>
    <source>
        <strain evidence="3">ATCC 43595 / DSM 2588 / LMG 13176 / NBRC 15968 / NCIMB 11800 / UQM 2034</strain>
    </source>
</reference>
<accession>A0A979G4I7</accession>
<proteinExistence type="predicted"/>
<evidence type="ECO:0000256" key="1">
    <source>
        <dbReference type="SAM" id="Phobius"/>
    </source>
</evidence>
<protein>
    <recommendedName>
        <fullName evidence="4">Helix-turn-helix transcriptional regulator</fullName>
    </recommendedName>
</protein>
<organism evidence="2 3">
    <name type="scientific">Chitinophaga pinensis (strain ATCC 43595 / DSM 2588 / LMG 13176 / NBRC 15968 / NCIMB 11800 / UQM 2034)</name>
    <dbReference type="NCBI Taxonomy" id="485918"/>
    <lineage>
        <taxon>Bacteria</taxon>
        <taxon>Pseudomonadati</taxon>
        <taxon>Bacteroidota</taxon>
        <taxon>Chitinophagia</taxon>
        <taxon>Chitinophagales</taxon>
        <taxon>Chitinophagaceae</taxon>
        <taxon>Chitinophaga</taxon>
    </lineage>
</organism>
<evidence type="ECO:0000313" key="3">
    <source>
        <dbReference type="Proteomes" id="UP000002215"/>
    </source>
</evidence>
<dbReference type="EMBL" id="CP001699">
    <property type="protein sequence ID" value="ACU60463.1"/>
    <property type="molecule type" value="Genomic_DNA"/>
</dbReference>
<evidence type="ECO:0008006" key="4">
    <source>
        <dbReference type="Google" id="ProtNLM"/>
    </source>
</evidence>
<keyword evidence="1" id="KW-0472">Membrane</keyword>
<keyword evidence="1" id="KW-0812">Transmembrane</keyword>
<dbReference type="Proteomes" id="UP000002215">
    <property type="component" value="Chromosome"/>
</dbReference>
<feature type="transmembrane region" description="Helical" evidence="1">
    <location>
        <begin position="55"/>
        <end position="75"/>
    </location>
</feature>